<dbReference type="EMBL" id="CAMPGE010024788">
    <property type="protein sequence ID" value="CAI2382605.1"/>
    <property type="molecule type" value="Genomic_DNA"/>
</dbReference>
<keyword evidence="1" id="KW-0812">Transmembrane</keyword>
<evidence type="ECO:0000313" key="2">
    <source>
        <dbReference type="EMBL" id="CAI2382605.1"/>
    </source>
</evidence>
<evidence type="ECO:0000313" key="3">
    <source>
        <dbReference type="Proteomes" id="UP001295684"/>
    </source>
</evidence>
<accession>A0AAD1Y0N0</accession>
<dbReference type="AlphaFoldDB" id="A0AAD1Y0N0"/>
<evidence type="ECO:0000256" key="1">
    <source>
        <dbReference type="SAM" id="Phobius"/>
    </source>
</evidence>
<name>A0AAD1Y0N0_EUPCR</name>
<sequence length="176" mass="21058">MSQGLCAIKSKEILISLSKSMKQLQSQRYASKTFVSNLEDYMQQILHLKHDLGPNPYKDKEYCTVIRDMMNTMNTSPSQKSEDFCKLLKKNRNISLLLNEIDPSLNPFMLEMDFSMRYLEYYNKKYSHRRKFKWAAGGTILSITILYLLYFRISFYMEHSFDLFRPNMRTLIHRFK</sequence>
<protein>
    <submittedName>
        <fullName evidence="2">Uncharacterized protein</fullName>
    </submittedName>
</protein>
<gene>
    <name evidence="2" type="ORF">ECRASSUSDP1_LOCUS24083</name>
</gene>
<proteinExistence type="predicted"/>
<keyword evidence="1" id="KW-0472">Membrane</keyword>
<organism evidence="2 3">
    <name type="scientific">Euplotes crassus</name>
    <dbReference type="NCBI Taxonomy" id="5936"/>
    <lineage>
        <taxon>Eukaryota</taxon>
        <taxon>Sar</taxon>
        <taxon>Alveolata</taxon>
        <taxon>Ciliophora</taxon>
        <taxon>Intramacronucleata</taxon>
        <taxon>Spirotrichea</taxon>
        <taxon>Hypotrichia</taxon>
        <taxon>Euplotida</taxon>
        <taxon>Euplotidae</taxon>
        <taxon>Moneuplotes</taxon>
    </lineage>
</organism>
<reference evidence="2" key="1">
    <citation type="submission" date="2023-07" db="EMBL/GenBank/DDBJ databases">
        <authorList>
            <consortium name="AG Swart"/>
            <person name="Singh M."/>
            <person name="Singh A."/>
            <person name="Seah K."/>
            <person name="Emmerich C."/>
        </authorList>
    </citation>
    <scope>NUCLEOTIDE SEQUENCE</scope>
    <source>
        <strain evidence="2">DP1</strain>
    </source>
</reference>
<dbReference type="Proteomes" id="UP001295684">
    <property type="component" value="Unassembled WGS sequence"/>
</dbReference>
<comment type="caution">
    <text evidence="2">The sequence shown here is derived from an EMBL/GenBank/DDBJ whole genome shotgun (WGS) entry which is preliminary data.</text>
</comment>
<keyword evidence="1" id="KW-1133">Transmembrane helix</keyword>
<feature type="transmembrane region" description="Helical" evidence="1">
    <location>
        <begin position="134"/>
        <end position="153"/>
    </location>
</feature>
<keyword evidence="3" id="KW-1185">Reference proteome</keyword>